<sequence>FHMGDKKTRQRDTSGPEEIPSATDPNDETQWSSISGYSAPVRCVVNGRRWANASYSYTYQHVYEFFDFQAALPAQDDHFDVPTNTYCYGEVNRKPLPNMPPAYSFNAELVDTNAKTIEFIREFYDNKTQLMRYDYRAPAISMDPFGTRYA</sequence>
<feature type="domain" description="LolA-like" evidence="2">
    <location>
        <begin position="82"/>
        <end position="139"/>
    </location>
</feature>
<gene>
    <name evidence="3" type="ORF">BaRGS_00015935</name>
</gene>
<dbReference type="Pfam" id="PF25898">
    <property type="entry name" value="LolA_2nd_metazoa"/>
    <property type="match status" value="1"/>
</dbReference>
<feature type="non-terminal residue" evidence="3">
    <location>
        <position position="1"/>
    </location>
</feature>
<protein>
    <recommendedName>
        <fullName evidence="2">LolA-like domain-containing protein</fullName>
    </recommendedName>
</protein>
<dbReference type="EMBL" id="JACVVK020000099">
    <property type="protein sequence ID" value="KAK7492797.1"/>
    <property type="molecule type" value="Genomic_DNA"/>
</dbReference>
<organism evidence="3 4">
    <name type="scientific">Batillaria attramentaria</name>
    <dbReference type="NCBI Taxonomy" id="370345"/>
    <lineage>
        <taxon>Eukaryota</taxon>
        <taxon>Metazoa</taxon>
        <taxon>Spiralia</taxon>
        <taxon>Lophotrochozoa</taxon>
        <taxon>Mollusca</taxon>
        <taxon>Gastropoda</taxon>
        <taxon>Caenogastropoda</taxon>
        <taxon>Sorbeoconcha</taxon>
        <taxon>Cerithioidea</taxon>
        <taxon>Batillariidae</taxon>
        <taxon>Batillaria</taxon>
    </lineage>
</organism>
<accession>A0ABD0L034</accession>
<dbReference type="Proteomes" id="UP001519460">
    <property type="component" value="Unassembled WGS sequence"/>
</dbReference>
<feature type="non-terminal residue" evidence="3">
    <location>
        <position position="150"/>
    </location>
</feature>
<reference evidence="3 4" key="1">
    <citation type="journal article" date="2023" name="Sci. Data">
        <title>Genome assembly of the Korean intertidal mud-creeper Batillaria attramentaria.</title>
        <authorList>
            <person name="Patra A.K."/>
            <person name="Ho P.T."/>
            <person name="Jun S."/>
            <person name="Lee S.J."/>
            <person name="Kim Y."/>
            <person name="Won Y.J."/>
        </authorList>
    </citation>
    <scope>NUCLEOTIDE SEQUENCE [LARGE SCALE GENOMIC DNA]</scope>
    <source>
        <strain evidence="3">Wonlab-2016</strain>
    </source>
</reference>
<comment type="caution">
    <text evidence="3">The sequence shown here is derived from an EMBL/GenBank/DDBJ whole genome shotgun (WGS) entry which is preliminary data.</text>
</comment>
<dbReference type="AlphaFoldDB" id="A0ABD0L034"/>
<proteinExistence type="predicted"/>
<dbReference type="InterPro" id="IPR058831">
    <property type="entry name" value="LolA-like_dom_2nd"/>
</dbReference>
<name>A0ABD0L034_9CAEN</name>
<keyword evidence="4" id="KW-1185">Reference proteome</keyword>
<evidence type="ECO:0000256" key="1">
    <source>
        <dbReference type="SAM" id="MobiDB-lite"/>
    </source>
</evidence>
<evidence type="ECO:0000259" key="2">
    <source>
        <dbReference type="Pfam" id="PF25898"/>
    </source>
</evidence>
<dbReference type="PANTHER" id="PTHR36902">
    <property type="entry name" value="ENRICHED IN SURFACE-LABELED PROTEOME PROTEIN 9"/>
    <property type="match status" value="1"/>
</dbReference>
<feature type="region of interest" description="Disordered" evidence="1">
    <location>
        <begin position="1"/>
        <end position="31"/>
    </location>
</feature>
<evidence type="ECO:0000313" key="3">
    <source>
        <dbReference type="EMBL" id="KAK7492797.1"/>
    </source>
</evidence>
<dbReference type="PANTHER" id="PTHR36902:SF1">
    <property type="entry name" value="ENRICHED IN SURFACE-LABELED PROTEOME PROTEIN 9"/>
    <property type="match status" value="1"/>
</dbReference>
<evidence type="ECO:0000313" key="4">
    <source>
        <dbReference type="Proteomes" id="UP001519460"/>
    </source>
</evidence>
<feature type="compositionally biased region" description="Basic and acidic residues" evidence="1">
    <location>
        <begin position="1"/>
        <end position="14"/>
    </location>
</feature>